<dbReference type="Gene3D" id="3.40.50.1820">
    <property type="entry name" value="alpha/beta hydrolase"/>
    <property type="match status" value="1"/>
</dbReference>
<dbReference type="Proteomes" id="UP000440096">
    <property type="component" value="Unassembled WGS sequence"/>
</dbReference>
<organism evidence="3 4">
    <name type="scientific">Amycolatopsis pithecellobii</name>
    <dbReference type="NCBI Taxonomy" id="664692"/>
    <lineage>
        <taxon>Bacteria</taxon>
        <taxon>Bacillati</taxon>
        <taxon>Actinomycetota</taxon>
        <taxon>Actinomycetes</taxon>
        <taxon>Pseudonocardiales</taxon>
        <taxon>Pseudonocardiaceae</taxon>
        <taxon>Amycolatopsis</taxon>
    </lineage>
</organism>
<dbReference type="PANTHER" id="PTHR43329">
    <property type="entry name" value="EPOXIDE HYDROLASE"/>
    <property type="match status" value="1"/>
</dbReference>
<dbReference type="AlphaFoldDB" id="A0A6N7YV30"/>
<protein>
    <submittedName>
        <fullName evidence="3">Alpha/beta fold hydrolase</fullName>
    </submittedName>
</protein>
<reference evidence="3 4" key="1">
    <citation type="submission" date="2019-11" db="EMBL/GenBank/DDBJ databases">
        <title>Draft genome of Amycolatopsis RM579.</title>
        <authorList>
            <person name="Duangmal K."/>
            <person name="Mingma R."/>
        </authorList>
    </citation>
    <scope>NUCLEOTIDE SEQUENCE [LARGE SCALE GENOMIC DNA]</scope>
    <source>
        <strain evidence="3 4">RM579</strain>
    </source>
</reference>
<feature type="domain" description="AB hydrolase-1" evidence="2">
    <location>
        <begin position="45"/>
        <end position="250"/>
    </location>
</feature>
<evidence type="ECO:0000313" key="3">
    <source>
        <dbReference type="EMBL" id="MTD55802.1"/>
    </source>
</evidence>
<dbReference type="OrthoDB" id="3507586at2"/>
<name>A0A6N7YV30_9PSEU</name>
<evidence type="ECO:0000313" key="4">
    <source>
        <dbReference type="Proteomes" id="UP000440096"/>
    </source>
</evidence>
<dbReference type="PRINTS" id="PR00412">
    <property type="entry name" value="EPOXHYDRLASE"/>
</dbReference>
<dbReference type="PRINTS" id="PR00111">
    <property type="entry name" value="ABHYDROLASE"/>
</dbReference>
<dbReference type="GO" id="GO:0016787">
    <property type="term" value="F:hydrolase activity"/>
    <property type="evidence" value="ECO:0007669"/>
    <property type="project" value="UniProtKB-KW"/>
</dbReference>
<proteinExistence type="predicted"/>
<gene>
    <name evidence="3" type="ORF">GKO32_17735</name>
</gene>
<sequence>MREQAPRKANSVNTPLRGPDLDGFSHAYADVNGVRLHYVIGGDGPAVVLIHGWPFTWLEWRATMPLLADAGFTVIAPDLRGSGDSGKPAGRWTKRDEAEDLHQLLTRLGRTEAEVVGTDIGTMVAHAWAQAYPDEVRHLVLSESHLPGFGLEDHMNPATGGYWHFGFHAQVDLAAMLTEGKEEQYLGPFWQFMTRGGLTDADRAELLRSYRAPGAMRGGFEHYATLVEDGHAARAAGQVTMPVLVLNGEHGLPQDVLLAGARKAATDVRADIVPGAAHTIGADNPQWLSGRLTRFFTETSKEHNS</sequence>
<dbReference type="Pfam" id="PF00561">
    <property type="entry name" value="Abhydrolase_1"/>
    <property type="match status" value="1"/>
</dbReference>
<dbReference type="InterPro" id="IPR000639">
    <property type="entry name" value="Epox_hydrolase-like"/>
</dbReference>
<dbReference type="InterPro" id="IPR029058">
    <property type="entry name" value="AB_hydrolase_fold"/>
</dbReference>
<evidence type="ECO:0000259" key="2">
    <source>
        <dbReference type="Pfam" id="PF00561"/>
    </source>
</evidence>
<dbReference type="SUPFAM" id="SSF53474">
    <property type="entry name" value="alpha/beta-Hydrolases"/>
    <property type="match status" value="1"/>
</dbReference>
<accession>A0A6N7YV30</accession>
<evidence type="ECO:0000256" key="1">
    <source>
        <dbReference type="ARBA" id="ARBA00022801"/>
    </source>
</evidence>
<keyword evidence="1 3" id="KW-0378">Hydrolase</keyword>
<comment type="caution">
    <text evidence="3">The sequence shown here is derived from an EMBL/GenBank/DDBJ whole genome shotgun (WGS) entry which is preliminary data.</text>
</comment>
<dbReference type="InterPro" id="IPR000073">
    <property type="entry name" value="AB_hydrolase_1"/>
</dbReference>
<keyword evidence="4" id="KW-1185">Reference proteome</keyword>
<dbReference type="EMBL" id="WMBA01000026">
    <property type="protein sequence ID" value="MTD55802.1"/>
    <property type="molecule type" value="Genomic_DNA"/>
</dbReference>